<dbReference type="GO" id="GO:0016791">
    <property type="term" value="F:phosphatase activity"/>
    <property type="evidence" value="ECO:0007669"/>
    <property type="project" value="InterPro"/>
</dbReference>
<proteinExistence type="predicted"/>
<feature type="chain" id="PRO_5031378265" description="Phosphoglycolate phosphatase" evidence="2">
    <location>
        <begin position="23"/>
        <end position="380"/>
    </location>
</feature>
<feature type="signal peptide" evidence="2">
    <location>
        <begin position="1"/>
        <end position="22"/>
    </location>
</feature>
<keyword evidence="1" id="KW-0378">Hydrolase</keyword>
<evidence type="ECO:0000256" key="1">
    <source>
        <dbReference type="ARBA" id="ARBA00022801"/>
    </source>
</evidence>
<dbReference type="NCBIfam" id="TIGR01460">
    <property type="entry name" value="HAD-SF-IIA"/>
    <property type="match status" value="1"/>
</dbReference>
<protein>
    <recommendedName>
        <fullName evidence="4">Phosphoglycolate phosphatase</fullName>
    </recommendedName>
</protein>
<dbReference type="PANTHER" id="PTHR19288:SF93">
    <property type="entry name" value="FI11325P-RELATED"/>
    <property type="match status" value="1"/>
</dbReference>
<dbReference type="AlphaFoldDB" id="A0A7S1YB50"/>
<gene>
    <name evidence="3" type="ORF">GOCE00092_LOCUS17175</name>
</gene>
<organism evidence="3">
    <name type="scientific">Grammatophora oceanica</name>
    <dbReference type="NCBI Taxonomy" id="210454"/>
    <lineage>
        <taxon>Eukaryota</taxon>
        <taxon>Sar</taxon>
        <taxon>Stramenopiles</taxon>
        <taxon>Ochrophyta</taxon>
        <taxon>Bacillariophyta</taxon>
        <taxon>Fragilariophyceae</taxon>
        <taxon>Fragilariophycidae</taxon>
        <taxon>Rhabdonematales</taxon>
        <taxon>Grammatophoraceae</taxon>
        <taxon>Grammatophora</taxon>
    </lineage>
</organism>
<evidence type="ECO:0008006" key="4">
    <source>
        <dbReference type="Google" id="ProtNLM"/>
    </source>
</evidence>
<dbReference type="InterPro" id="IPR036412">
    <property type="entry name" value="HAD-like_sf"/>
</dbReference>
<sequence>MKSCGRGHLLVVLSAMFHIAKALISRRLPTPTRAAQISRRCCLQRHAASTLSITEQMKQDSLEEMRKIKSNHKLPAPFELLESKAKAASYIDNNIDALLFDCDGVLYRGLDAAPGASQALNRLIENGKQCFFVTNNAGVNRKQLRDKLVKLLGCEELTIEQMVSSSYSCTQYLRKNIPEGGRVHVVGTNALAEELRETGGFDVTSVNDDQKASMSRDELAAYDFSPFHPVDAVVVGLDTEFNYRKLCVANVLLQRNKNALFVSTNQDSYDLVGGDARHLPGNGSLVKALEWCSQRTAIDTGKPSSTLANLLLEEHGLKPARTMMVGDRLDTDIAFGEQNGMVGALVLTGVTTADVLAQAVHDGVDDFVPTVVVPYMGMMA</sequence>
<dbReference type="Pfam" id="PF13344">
    <property type="entry name" value="Hydrolase_6"/>
    <property type="match status" value="1"/>
</dbReference>
<dbReference type="GO" id="GO:0005737">
    <property type="term" value="C:cytoplasm"/>
    <property type="evidence" value="ECO:0007669"/>
    <property type="project" value="TreeGrafter"/>
</dbReference>
<reference evidence="3" key="1">
    <citation type="submission" date="2021-01" db="EMBL/GenBank/DDBJ databases">
        <authorList>
            <person name="Corre E."/>
            <person name="Pelletier E."/>
            <person name="Niang G."/>
            <person name="Scheremetjew M."/>
            <person name="Finn R."/>
            <person name="Kale V."/>
            <person name="Holt S."/>
            <person name="Cochrane G."/>
            <person name="Meng A."/>
            <person name="Brown T."/>
            <person name="Cohen L."/>
        </authorList>
    </citation>
    <scope>NUCLEOTIDE SEQUENCE</scope>
    <source>
        <strain evidence="3">CCMP 410</strain>
    </source>
</reference>
<evidence type="ECO:0000313" key="3">
    <source>
        <dbReference type="EMBL" id="CAD9291593.1"/>
    </source>
</evidence>
<accession>A0A7S1YB50</accession>
<dbReference type="PANTHER" id="PTHR19288">
    <property type="entry name" value="4-NITROPHENYLPHOSPHATASE-RELATED"/>
    <property type="match status" value="1"/>
</dbReference>
<dbReference type="InterPro" id="IPR006357">
    <property type="entry name" value="HAD-SF_hydro_IIA"/>
</dbReference>
<dbReference type="Pfam" id="PF13242">
    <property type="entry name" value="Hydrolase_like"/>
    <property type="match status" value="1"/>
</dbReference>
<keyword evidence="2" id="KW-0732">Signal</keyword>
<dbReference type="NCBIfam" id="TIGR01452">
    <property type="entry name" value="PGP_euk"/>
    <property type="match status" value="1"/>
</dbReference>
<dbReference type="SUPFAM" id="SSF56784">
    <property type="entry name" value="HAD-like"/>
    <property type="match status" value="1"/>
</dbReference>
<dbReference type="InterPro" id="IPR023214">
    <property type="entry name" value="HAD_sf"/>
</dbReference>
<name>A0A7S1YB50_9STRA</name>
<dbReference type="Gene3D" id="3.40.50.1000">
    <property type="entry name" value="HAD superfamily/HAD-like"/>
    <property type="match status" value="2"/>
</dbReference>
<dbReference type="EMBL" id="HBGK01032965">
    <property type="protein sequence ID" value="CAD9291593.1"/>
    <property type="molecule type" value="Transcribed_RNA"/>
</dbReference>
<evidence type="ECO:0000256" key="2">
    <source>
        <dbReference type="SAM" id="SignalP"/>
    </source>
</evidence>
<dbReference type="InterPro" id="IPR006349">
    <property type="entry name" value="PGP_euk"/>
</dbReference>